<accession>A0A660L139</accession>
<proteinExistence type="predicted"/>
<reference evidence="1 2" key="1">
    <citation type="submission" date="2018-10" db="EMBL/GenBank/DDBJ databases">
        <title>Genomic Encyclopedia of Archaeal and Bacterial Type Strains, Phase II (KMG-II): from individual species to whole genera.</title>
        <authorList>
            <person name="Goeker M."/>
        </authorList>
    </citation>
    <scope>NUCLEOTIDE SEQUENCE [LARGE SCALE GENOMIC DNA]</scope>
    <source>
        <strain evidence="1 2">DSM 14954</strain>
    </source>
</reference>
<dbReference type="AlphaFoldDB" id="A0A660L139"/>
<dbReference type="Proteomes" id="UP000278962">
    <property type="component" value="Unassembled WGS sequence"/>
</dbReference>
<comment type="caution">
    <text evidence="1">The sequence shown here is derived from an EMBL/GenBank/DDBJ whole genome shotgun (WGS) entry which is preliminary data.</text>
</comment>
<organism evidence="1 2">
    <name type="scientific">Solirubrobacter pauli</name>
    <dbReference type="NCBI Taxonomy" id="166793"/>
    <lineage>
        <taxon>Bacteria</taxon>
        <taxon>Bacillati</taxon>
        <taxon>Actinomycetota</taxon>
        <taxon>Thermoleophilia</taxon>
        <taxon>Solirubrobacterales</taxon>
        <taxon>Solirubrobacteraceae</taxon>
        <taxon>Solirubrobacter</taxon>
    </lineage>
</organism>
<gene>
    <name evidence="1" type="ORF">C8N24_5611</name>
</gene>
<sequence>MALLGLIALSGCGGAEVVARDGQGREVASAALPADGHFALTYRHSVYRAAAEERFRATDGGFVLDSIASRDGRVLDYYELDGTRSREGSLWVLRPDRPARFTTMPLAATRRGQRTLVAGTKHVPLYGGPVHLRLVVEQ</sequence>
<keyword evidence="2" id="KW-1185">Reference proteome</keyword>
<evidence type="ECO:0000313" key="2">
    <source>
        <dbReference type="Proteomes" id="UP000278962"/>
    </source>
</evidence>
<dbReference type="EMBL" id="RBIL01000002">
    <property type="protein sequence ID" value="RKQ87586.1"/>
    <property type="molecule type" value="Genomic_DNA"/>
</dbReference>
<protein>
    <submittedName>
        <fullName evidence="1">Uncharacterized protein DUF1850</fullName>
    </submittedName>
</protein>
<name>A0A660L139_9ACTN</name>
<evidence type="ECO:0000313" key="1">
    <source>
        <dbReference type="EMBL" id="RKQ87586.1"/>
    </source>
</evidence>